<keyword evidence="2" id="KW-0805">Transcription regulation</keyword>
<gene>
    <name evidence="8" type="ORF">E3P99_02218</name>
</gene>
<reference evidence="8 9" key="1">
    <citation type="submission" date="2019-03" db="EMBL/GenBank/DDBJ databases">
        <title>Sequencing 23 genomes of Wallemia ichthyophaga.</title>
        <authorList>
            <person name="Gostincar C."/>
        </authorList>
    </citation>
    <scope>NUCLEOTIDE SEQUENCE [LARGE SCALE GENOMIC DNA]</scope>
    <source>
        <strain evidence="8 9">EXF-5753</strain>
    </source>
</reference>
<evidence type="ECO:0000256" key="1">
    <source>
        <dbReference type="ARBA" id="ARBA00004123"/>
    </source>
</evidence>
<keyword evidence="9" id="KW-1185">Reference proteome</keyword>
<dbReference type="Pfam" id="PF02269">
    <property type="entry name" value="TFIID-18kDa"/>
    <property type="match status" value="1"/>
</dbReference>
<proteinExistence type="inferred from homology"/>
<evidence type="ECO:0000313" key="8">
    <source>
        <dbReference type="EMBL" id="TIA89120.1"/>
    </source>
</evidence>
<evidence type="ECO:0000256" key="2">
    <source>
        <dbReference type="ARBA" id="ARBA00023015"/>
    </source>
</evidence>
<evidence type="ECO:0000256" key="4">
    <source>
        <dbReference type="ARBA" id="ARBA00023242"/>
    </source>
</evidence>
<dbReference type="AlphaFoldDB" id="A0A4T0FLY3"/>
<comment type="similarity">
    <text evidence="5">Belongs to the TAF13 family.</text>
</comment>
<name>A0A4T0FLY3_9BASI</name>
<dbReference type="GO" id="GO:0005669">
    <property type="term" value="C:transcription factor TFIID complex"/>
    <property type="evidence" value="ECO:0007669"/>
    <property type="project" value="TreeGrafter"/>
</dbReference>
<evidence type="ECO:0000313" key="9">
    <source>
        <dbReference type="Proteomes" id="UP000310189"/>
    </source>
</evidence>
<protein>
    <recommendedName>
        <fullName evidence="6">Transcription initiation factor TFIID subunit 13</fullName>
    </recommendedName>
</protein>
<keyword evidence="3" id="KW-0804">Transcription</keyword>
<accession>A0A4T0FLY3</accession>
<dbReference type="GO" id="GO:0051123">
    <property type="term" value="P:RNA polymerase II preinitiation complex assembly"/>
    <property type="evidence" value="ECO:0007669"/>
    <property type="project" value="TreeGrafter"/>
</dbReference>
<evidence type="ECO:0000256" key="5">
    <source>
        <dbReference type="ARBA" id="ARBA00038392"/>
    </source>
</evidence>
<dbReference type="PANTHER" id="PTHR11380">
    <property type="entry name" value="TRANSCRIPTION INITIATION FACTOR TFIID/SUPT3-RELATED"/>
    <property type="match status" value="1"/>
</dbReference>
<dbReference type="CDD" id="cd07978">
    <property type="entry name" value="HFD_TAF13"/>
    <property type="match status" value="1"/>
</dbReference>
<evidence type="ECO:0000256" key="7">
    <source>
        <dbReference type="SAM" id="MobiDB-lite"/>
    </source>
</evidence>
<dbReference type="OrthoDB" id="10266074at2759"/>
<dbReference type="PANTHER" id="PTHR11380:SF5">
    <property type="entry name" value="TRANSCRIPTION INITIATION FACTOR TFIID SUBUNIT 13"/>
    <property type="match status" value="1"/>
</dbReference>
<comment type="caution">
    <text evidence="8">The sequence shown here is derived from an EMBL/GenBank/DDBJ whole genome shotgun (WGS) entry which is preliminary data.</text>
</comment>
<dbReference type="Proteomes" id="UP000310189">
    <property type="component" value="Unassembled WGS sequence"/>
</dbReference>
<dbReference type="Gene3D" id="1.10.20.10">
    <property type="entry name" value="Histone, subunit A"/>
    <property type="match status" value="1"/>
</dbReference>
<feature type="region of interest" description="Disordered" evidence="7">
    <location>
        <begin position="103"/>
        <end position="125"/>
    </location>
</feature>
<dbReference type="InterPro" id="IPR009072">
    <property type="entry name" value="Histone-fold"/>
</dbReference>
<dbReference type="GO" id="GO:0046982">
    <property type="term" value="F:protein heterodimerization activity"/>
    <property type="evidence" value="ECO:0007669"/>
    <property type="project" value="InterPro"/>
</dbReference>
<evidence type="ECO:0000256" key="3">
    <source>
        <dbReference type="ARBA" id="ARBA00023163"/>
    </source>
</evidence>
<keyword evidence="4" id="KW-0539">Nucleus</keyword>
<dbReference type="InterPro" id="IPR003195">
    <property type="entry name" value="TFIID_TAF13"/>
</dbReference>
<sequence>MKGQFTKELRPLMYSFGDDVNPDPEATNVLEEILIDYIMEICYKSQKASGNRGKIKIEDIKFVLRNDPKKLNRVEELLYMQEDIKRARAAFNEGDIIQDAVKANNNRGIKRPGSPGGGNAANAAN</sequence>
<comment type="subcellular location">
    <subcellularLocation>
        <location evidence="1">Nucleus</location>
    </subcellularLocation>
</comment>
<evidence type="ECO:0000256" key="6">
    <source>
        <dbReference type="ARBA" id="ARBA00040136"/>
    </source>
</evidence>
<dbReference type="SUPFAM" id="SSF47113">
    <property type="entry name" value="Histone-fold"/>
    <property type="match status" value="1"/>
</dbReference>
<organism evidence="8 9">
    <name type="scientific">Wallemia hederae</name>
    <dbReference type="NCBI Taxonomy" id="1540922"/>
    <lineage>
        <taxon>Eukaryota</taxon>
        <taxon>Fungi</taxon>
        <taxon>Dikarya</taxon>
        <taxon>Basidiomycota</taxon>
        <taxon>Wallemiomycotina</taxon>
        <taxon>Wallemiomycetes</taxon>
        <taxon>Wallemiales</taxon>
        <taxon>Wallemiaceae</taxon>
        <taxon>Wallemia</taxon>
    </lineage>
</organism>
<dbReference type="EMBL" id="SPNW01000030">
    <property type="protein sequence ID" value="TIA89120.1"/>
    <property type="molecule type" value="Genomic_DNA"/>
</dbReference>